<dbReference type="PANTHER" id="PTHR39650:SF1">
    <property type="entry name" value="CDP-ARCHAEOL SYNTHASE"/>
    <property type="match status" value="1"/>
</dbReference>
<keyword evidence="1" id="KW-1133">Transmembrane helix</keyword>
<keyword evidence="1" id="KW-0472">Membrane</keyword>
<dbReference type="InterPro" id="IPR032690">
    <property type="entry name" value="CarS"/>
</dbReference>
<feature type="transmembrane region" description="Helical" evidence="1">
    <location>
        <begin position="55"/>
        <end position="73"/>
    </location>
</feature>
<reference evidence="2" key="1">
    <citation type="submission" date="2024-05" db="EMBL/GenBank/DDBJ databases">
        <title>Draft genome assemblies of 36 bacteria isolated from hibernating arctic ground squirrels.</title>
        <authorList>
            <person name="McKee H."/>
            <person name="Mullen L."/>
            <person name="Drown D.M."/>
            <person name="Duddleston K.N."/>
        </authorList>
    </citation>
    <scope>NUCLEOTIDE SEQUENCE</scope>
    <source>
        <strain evidence="2">AN1007</strain>
    </source>
</reference>
<feature type="transmembrane region" description="Helical" evidence="1">
    <location>
        <begin position="132"/>
        <end position="156"/>
    </location>
</feature>
<evidence type="ECO:0000256" key="1">
    <source>
        <dbReference type="SAM" id="Phobius"/>
    </source>
</evidence>
<dbReference type="RefSeq" id="WP_366295358.1">
    <property type="nucleotide sequence ID" value="NZ_CP159992.1"/>
</dbReference>
<feature type="transmembrane region" description="Helical" evidence="1">
    <location>
        <begin position="93"/>
        <end position="111"/>
    </location>
</feature>
<name>A0AAU8NIK0_9BACL</name>
<evidence type="ECO:0000313" key="2">
    <source>
        <dbReference type="EMBL" id="XCP96814.1"/>
    </source>
</evidence>
<feature type="transmembrane region" description="Helical" evidence="1">
    <location>
        <begin position="6"/>
        <end position="22"/>
    </location>
</feature>
<dbReference type="EMBL" id="CP159992">
    <property type="protein sequence ID" value="XCP96814.1"/>
    <property type="molecule type" value="Genomic_DNA"/>
</dbReference>
<gene>
    <name evidence="2" type="ORF">ABXS70_08965</name>
</gene>
<dbReference type="PANTHER" id="PTHR39650">
    <property type="entry name" value="CDP-ARCHAEOL SYNTHASE"/>
    <property type="match status" value="1"/>
</dbReference>
<dbReference type="AlphaFoldDB" id="A0AAU8NIK0"/>
<feature type="transmembrane region" description="Helical" evidence="1">
    <location>
        <begin position="162"/>
        <end position="186"/>
    </location>
</feature>
<sequence length="192" mass="21587">MLSMLATSVPIIVATILNMFFLKTSLFQTLNKPIDNQITLKDGNRLFGANKTWRGFWGMVFFSSICCIAWGGLSSQIPALEKYVLLYSHYENSVLYNFLVGVLLGLAYGIFELPNSFLKRRINIQPGKSKKSLGGIGFIVLDQVDSLFGCVLVVSLVHPMTLFYYISFVIFGGFIHIVLSSLLYLMKLRSNF</sequence>
<organism evidence="2">
    <name type="scientific">Paenibacillus sp. AN1007</name>
    <dbReference type="NCBI Taxonomy" id="3151385"/>
    <lineage>
        <taxon>Bacteria</taxon>
        <taxon>Bacillati</taxon>
        <taxon>Bacillota</taxon>
        <taxon>Bacilli</taxon>
        <taxon>Bacillales</taxon>
        <taxon>Paenibacillaceae</taxon>
        <taxon>Paenibacillus</taxon>
    </lineage>
</organism>
<dbReference type="Pfam" id="PF01864">
    <property type="entry name" value="CarS-like"/>
    <property type="match status" value="1"/>
</dbReference>
<protein>
    <submittedName>
        <fullName evidence="2">CDP-archaeol synthase</fullName>
    </submittedName>
</protein>
<proteinExistence type="predicted"/>
<keyword evidence="1" id="KW-0812">Transmembrane</keyword>
<accession>A0AAU8NIK0</accession>